<keyword evidence="3" id="KW-1185">Reference proteome</keyword>
<name>A0ABR2P8D1_9ROSI</name>
<dbReference type="PANTHER" id="PTHR33659">
    <property type="entry name" value="PROTEIN, PUTATIVE-RELATED-RELATED"/>
    <property type="match status" value="1"/>
</dbReference>
<dbReference type="PANTHER" id="PTHR33659:SF11">
    <property type="entry name" value="TRANSMEMBRANE PROTEIN"/>
    <property type="match status" value="1"/>
</dbReference>
<comment type="caution">
    <text evidence="2">The sequence shown here is derived from an EMBL/GenBank/DDBJ whole genome shotgun (WGS) entry which is preliminary data.</text>
</comment>
<feature type="transmembrane region" description="Helical" evidence="1">
    <location>
        <begin position="90"/>
        <end position="112"/>
    </location>
</feature>
<dbReference type="Proteomes" id="UP001396334">
    <property type="component" value="Unassembled WGS sequence"/>
</dbReference>
<keyword evidence="1" id="KW-0812">Transmembrane</keyword>
<evidence type="ECO:0000313" key="2">
    <source>
        <dbReference type="EMBL" id="KAK8984695.1"/>
    </source>
</evidence>
<evidence type="ECO:0000313" key="3">
    <source>
        <dbReference type="Proteomes" id="UP001396334"/>
    </source>
</evidence>
<proteinExistence type="predicted"/>
<sequence>MAGFATSATHHHIVMAMFVVVVCYASGIMAQDIAPSPAMDAGAGLTLPISEMAQVSMMKAVLVALVMASLSAASAQISEAPAPSPDAGSGFSVGVSSAAVVFSLIVSVFAFLKH</sequence>
<evidence type="ECO:0000256" key="1">
    <source>
        <dbReference type="SAM" id="Phobius"/>
    </source>
</evidence>
<reference evidence="2 3" key="1">
    <citation type="journal article" date="2024" name="G3 (Bethesda)">
        <title>Genome assembly of Hibiscus sabdariffa L. provides insights into metabolisms of medicinal natural products.</title>
        <authorList>
            <person name="Kim T."/>
        </authorList>
    </citation>
    <scope>NUCLEOTIDE SEQUENCE [LARGE SCALE GENOMIC DNA]</scope>
    <source>
        <strain evidence="2">TK-2024</strain>
        <tissue evidence="2">Old leaves</tissue>
    </source>
</reference>
<gene>
    <name evidence="2" type="ORF">V6N11_020011</name>
</gene>
<keyword evidence="1" id="KW-1133">Transmembrane helix</keyword>
<protein>
    <submittedName>
        <fullName evidence="2">Uncharacterized protein</fullName>
    </submittedName>
</protein>
<feature type="transmembrane region" description="Helical" evidence="1">
    <location>
        <begin position="12"/>
        <end position="30"/>
    </location>
</feature>
<organism evidence="2 3">
    <name type="scientific">Hibiscus sabdariffa</name>
    <name type="common">roselle</name>
    <dbReference type="NCBI Taxonomy" id="183260"/>
    <lineage>
        <taxon>Eukaryota</taxon>
        <taxon>Viridiplantae</taxon>
        <taxon>Streptophyta</taxon>
        <taxon>Embryophyta</taxon>
        <taxon>Tracheophyta</taxon>
        <taxon>Spermatophyta</taxon>
        <taxon>Magnoliopsida</taxon>
        <taxon>eudicotyledons</taxon>
        <taxon>Gunneridae</taxon>
        <taxon>Pentapetalae</taxon>
        <taxon>rosids</taxon>
        <taxon>malvids</taxon>
        <taxon>Malvales</taxon>
        <taxon>Malvaceae</taxon>
        <taxon>Malvoideae</taxon>
        <taxon>Hibiscus</taxon>
    </lineage>
</organism>
<keyword evidence="1" id="KW-0472">Membrane</keyword>
<dbReference type="EMBL" id="JBBPBN010000075">
    <property type="protein sequence ID" value="KAK8984695.1"/>
    <property type="molecule type" value="Genomic_DNA"/>
</dbReference>
<accession>A0ABR2P8D1</accession>